<accession>A0A1I5RQ01</accession>
<dbReference type="STRING" id="1465490.SAMN05444277_101356"/>
<keyword evidence="4 5" id="KW-0472">Membrane</keyword>
<sequence length="344" mass="37413">MLVACSNHIMFQFEHTIYLAGLIIIIPLVLLLFSVLQWKKKVKRALGDEKLIDQLTKNYDGRKYKLKFILIAASIVLLIIAAANLRKPVIGKDEKRAGIDIMIALDVSKSMWAEDVKPSRLDAAKQFVNNLIDKLDDNRVGLVVFAGRAVLQMPLTSDFAVSKLYVSNASPEAVPIQGTVVGDALRLCAGSFSSEEKKYKAVVLISDGEDHDPGTEDILQQLSDKGIIVNTIGVGSVNGAPITEPGANAYKVDRNGQTVISKLNEQELRTIAQQTGGAYFHLDNAGTSASNIAAILDGMEKKAIETGGGEKQYSSLYGIFVLIALLLLIAEIFIPETKRKIQTS</sequence>
<evidence type="ECO:0000256" key="5">
    <source>
        <dbReference type="SAM" id="Phobius"/>
    </source>
</evidence>
<dbReference type="InterPro" id="IPR002035">
    <property type="entry name" value="VWF_A"/>
</dbReference>
<proteinExistence type="predicted"/>
<reference evidence="7 8" key="1">
    <citation type="submission" date="2016-10" db="EMBL/GenBank/DDBJ databases">
        <authorList>
            <person name="de Groot N.N."/>
        </authorList>
    </citation>
    <scope>NUCLEOTIDE SEQUENCE [LARGE SCALE GENOMIC DNA]</scope>
    <source>
        <strain evidence="7 8">DSM 28286</strain>
    </source>
</reference>
<evidence type="ECO:0000256" key="1">
    <source>
        <dbReference type="ARBA" id="ARBA00022475"/>
    </source>
</evidence>
<evidence type="ECO:0000256" key="4">
    <source>
        <dbReference type="ARBA" id="ARBA00023136"/>
    </source>
</evidence>
<dbReference type="InterPro" id="IPR036465">
    <property type="entry name" value="vWFA_dom_sf"/>
</dbReference>
<evidence type="ECO:0000256" key="2">
    <source>
        <dbReference type="ARBA" id="ARBA00022692"/>
    </source>
</evidence>
<feature type="transmembrane region" description="Helical" evidence="5">
    <location>
        <begin position="17"/>
        <end position="36"/>
    </location>
</feature>
<evidence type="ECO:0000313" key="8">
    <source>
        <dbReference type="Proteomes" id="UP000199031"/>
    </source>
</evidence>
<dbReference type="Gene3D" id="3.40.50.410">
    <property type="entry name" value="von Willebrand factor, type A domain"/>
    <property type="match status" value="1"/>
</dbReference>
<gene>
    <name evidence="7" type="ORF">SAMN05444277_101356</name>
</gene>
<evidence type="ECO:0000259" key="6">
    <source>
        <dbReference type="PROSITE" id="PS50234"/>
    </source>
</evidence>
<dbReference type="Pfam" id="PF13519">
    <property type="entry name" value="VWA_2"/>
    <property type="match status" value="1"/>
</dbReference>
<name>A0A1I5RQ01_9BACT</name>
<feature type="domain" description="VWFA" evidence="6">
    <location>
        <begin position="100"/>
        <end position="299"/>
    </location>
</feature>
<dbReference type="PANTHER" id="PTHR22550">
    <property type="entry name" value="SPORE GERMINATION PROTEIN"/>
    <property type="match status" value="1"/>
</dbReference>
<dbReference type="EMBL" id="FOXQ01000001">
    <property type="protein sequence ID" value="SFP60477.1"/>
    <property type="molecule type" value="Genomic_DNA"/>
</dbReference>
<keyword evidence="1" id="KW-1003">Cell membrane</keyword>
<keyword evidence="8" id="KW-1185">Reference proteome</keyword>
<dbReference type="Proteomes" id="UP000199031">
    <property type="component" value="Unassembled WGS sequence"/>
</dbReference>
<dbReference type="AlphaFoldDB" id="A0A1I5RQ01"/>
<organism evidence="7 8">
    <name type="scientific">Parafilimonas terrae</name>
    <dbReference type="NCBI Taxonomy" id="1465490"/>
    <lineage>
        <taxon>Bacteria</taxon>
        <taxon>Pseudomonadati</taxon>
        <taxon>Bacteroidota</taxon>
        <taxon>Chitinophagia</taxon>
        <taxon>Chitinophagales</taxon>
        <taxon>Chitinophagaceae</taxon>
        <taxon>Parafilimonas</taxon>
    </lineage>
</organism>
<protein>
    <submittedName>
        <fullName evidence="7">Ca-activated chloride channel family protein</fullName>
    </submittedName>
</protein>
<feature type="transmembrane region" description="Helical" evidence="5">
    <location>
        <begin position="316"/>
        <end position="334"/>
    </location>
</feature>
<dbReference type="SMART" id="SM00327">
    <property type="entry name" value="VWA"/>
    <property type="match status" value="1"/>
</dbReference>
<feature type="transmembrane region" description="Helical" evidence="5">
    <location>
        <begin position="66"/>
        <end position="85"/>
    </location>
</feature>
<keyword evidence="2 5" id="KW-0812">Transmembrane</keyword>
<dbReference type="PROSITE" id="PS50234">
    <property type="entry name" value="VWFA"/>
    <property type="match status" value="1"/>
</dbReference>
<dbReference type="PANTHER" id="PTHR22550:SF5">
    <property type="entry name" value="LEUCINE ZIPPER PROTEIN 4"/>
    <property type="match status" value="1"/>
</dbReference>
<evidence type="ECO:0000313" key="7">
    <source>
        <dbReference type="EMBL" id="SFP60477.1"/>
    </source>
</evidence>
<keyword evidence="3 5" id="KW-1133">Transmembrane helix</keyword>
<evidence type="ECO:0000256" key="3">
    <source>
        <dbReference type="ARBA" id="ARBA00022989"/>
    </source>
</evidence>
<dbReference type="SUPFAM" id="SSF53300">
    <property type="entry name" value="vWA-like"/>
    <property type="match status" value="1"/>
</dbReference>
<dbReference type="InterPro" id="IPR050768">
    <property type="entry name" value="UPF0353/GerABKA_families"/>
</dbReference>